<evidence type="ECO:0000313" key="3">
    <source>
        <dbReference type="EMBL" id="OZG63460.1"/>
    </source>
</evidence>
<organism evidence="3 4">
    <name type="scientific">Bifidobacterium lemurum</name>
    <dbReference type="NCBI Taxonomy" id="1603886"/>
    <lineage>
        <taxon>Bacteria</taxon>
        <taxon>Bacillati</taxon>
        <taxon>Actinomycetota</taxon>
        <taxon>Actinomycetes</taxon>
        <taxon>Bifidobacteriales</taxon>
        <taxon>Bifidobacteriaceae</taxon>
        <taxon>Bifidobacterium</taxon>
    </lineage>
</organism>
<evidence type="ECO:0000313" key="4">
    <source>
        <dbReference type="Proteomes" id="UP000216352"/>
    </source>
</evidence>
<feature type="domain" description="Transglutaminase-like" evidence="2">
    <location>
        <begin position="128"/>
        <end position="187"/>
    </location>
</feature>
<evidence type="ECO:0000259" key="2">
    <source>
        <dbReference type="SMART" id="SM00460"/>
    </source>
</evidence>
<dbReference type="InterPro" id="IPR002931">
    <property type="entry name" value="Transglutaminase-like"/>
</dbReference>
<dbReference type="SMART" id="SM00460">
    <property type="entry name" value="TGc"/>
    <property type="match status" value="1"/>
</dbReference>
<sequence length="870" mass="95799">MNVNASNNPLTPIRDTDMLLRMFADALGPFDLRDGRAALEECARHAAMLRREMGWTRALPDDVFVHYVAWPRVNNERLVPCRERIWTELCGRVQGLDMEHAAIEANYWCAEHVTYAPTDGRTISPAGALNRGVGRCGEESTLLVTALRSIGIPARQIYTPRWAHCDDNHAWVEARIDGVWRFMGACEPEERLDRGWFDRAATRAMLVHTRVFSDYSCGNVNVSRSAGGDGYELLENVTDHYAPVTRLTVRVTKHDGTTPARGATVSFQLLNMAEYSTIAALDTDDSGTASLTLGKGSVRVHAAYGDSFAETTLDTAQVSSVMLTLDDESPAPDGWRLTDLTAPPSNASRAQRLTADERACGAARAARAEAMRVARLEDFARLSSTGDARMDGLLSEAGGNWPTVSAFLIADDDADRLELVRALRAKDLADVTGMQLRDAYECAKVVRSGTFSRWLADMDDDEAREIWREYVLNARVDDEELTEHRLMLHNRLTADERKRLRTDPQSLYRMLADLDESMAGPGTAPPDPDAAASAHNALEPALPLDIRDTPLRRAIAFVRACRALGVPARLDPQNRLPQCFDGSDWRTVPHTPPNRKDGAMSQAIPSPTAAPPAVLRLRAGERTSPRYAADWTLGRLCQTDHGLDYTSLDLTDHPWHDGCMTVTLDAGRYRLITTTRLPNGNQLAAERVFDVVEGDEADIELLWREPREDELVNRIELEEVALTADDGAKRTLRGLMDEHGRAGSPAVLCVLDANGSEPSIHVLDELRAYQERVGQAGEEHGPTLIVATCPEDTPPAKAIVDQLDRLLLPVTRYGCEAAIAERLARITFVDPEKLPLLVVAHGEHAKTVATYACSGYSVGSVELAVRLASR</sequence>
<dbReference type="Proteomes" id="UP000216352">
    <property type="component" value="Unassembled WGS sequence"/>
</dbReference>
<name>A0A261FW96_9BIFI</name>
<dbReference type="PANTHER" id="PTHR35532">
    <property type="entry name" value="SIMILAR TO POLYHYDROXYALKANOATE DEPOLYMERASE"/>
    <property type="match status" value="1"/>
</dbReference>
<gene>
    <name evidence="3" type="ORF">BLEM_0163</name>
</gene>
<dbReference type="Pfam" id="PF01841">
    <property type="entry name" value="Transglut_core"/>
    <property type="match status" value="1"/>
</dbReference>
<dbReference type="EMBL" id="MWWX01000001">
    <property type="protein sequence ID" value="OZG63460.1"/>
    <property type="molecule type" value="Genomic_DNA"/>
</dbReference>
<reference evidence="3 4" key="1">
    <citation type="journal article" date="2017" name="BMC Genomics">
        <title>Comparative genomic and phylogenomic analyses of the Bifidobacteriaceae family.</title>
        <authorList>
            <person name="Lugli G.A."/>
            <person name="Milani C."/>
            <person name="Turroni F."/>
            <person name="Duranti S."/>
            <person name="Mancabelli L."/>
            <person name="Mangifesta M."/>
            <person name="Ferrario C."/>
            <person name="Modesto M."/>
            <person name="Mattarelli P."/>
            <person name="Jiri K."/>
            <person name="van Sinderen D."/>
            <person name="Ventura M."/>
        </authorList>
    </citation>
    <scope>NUCLEOTIDE SEQUENCE [LARGE SCALE GENOMIC DNA]</scope>
    <source>
        <strain evidence="3 4">DSM 28807</strain>
    </source>
</reference>
<accession>A0A261FW96</accession>
<dbReference type="InterPro" id="IPR038765">
    <property type="entry name" value="Papain-like_cys_pep_sf"/>
</dbReference>
<dbReference type="SUPFAM" id="SSF54001">
    <property type="entry name" value="Cysteine proteinases"/>
    <property type="match status" value="1"/>
</dbReference>
<dbReference type="RefSeq" id="WP_072725250.1">
    <property type="nucleotide sequence ID" value="NZ_BDIS01000013.1"/>
</dbReference>
<keyword evidence="4" id="KW-1185">Reference proteome</keyword>
<dbReference type="AlphaFoldDB" id="A0A261FW96"/>
<evidence type="ECO:0000256" key="1">
    <source>
        <dbReference type="SAM" id="MobiDB-lite"/>
    </source>
</evidence>
<comment type="caution">
    <text evidence="3">The sequence shown here is derived from an EMBL/GenBank/DDBJ whole genome shotgun (WGS) entry which is preliminary data.</text>
</comment>
<feature type="region of interest" description="Disordered" evidence="1">
    <location>
        <begin position="580"/>
        <end position="610"/>
    </location>
</feature>
<protein>
    <submittedName>
        <fullName evidence="3">Transglutaminase-like superfamily</fullName>
    </submittedName>
</protein>
<dbReference type="Gene3D" id="3.10.620.30">
    <property type="match status" value="1"/>
</dbReference>
<dbReference type="Gene3D" id="2.60.40.1120">
    <property type="entry name" value="Carboxypeptidase-like, regulatory domain"/>
    <property type="match status" value="1"/>
</dbReference>
<dbReference type="OrthoDB" id="5438043at2"/>
<dbReference type="PANTHER" id="PTHR35532:SF5">
    <property type="entry name" value="CARBOHYDRATE-BINDING DOMAIN-CONTAINING PROTEIN"/>
    <property type="match status" value="1"/>
</dbReference>
<proteinExistence type="predicted"/>